<evidence type="ECO:0000313" key="5">
    <source>
        <dbReference type="Proteomes" id="UP001263852"/>
    </source>
</evidence>
<dbReference type="Proteomes" id="UP001263852">
    <property type="component" value="Unassembled WGS sequence"/>
</dbReference>
<gene>
    <name evidence="3" type="ORF">D6U17_05370</name>
    <name evidence="2" type="ORF">RI555_02930</name>
</gene>
<reference evidence="3 4" key="1">
    <citation type="submission" date="2018-10" db="EMBL/GenBank/DDBJ databases">
        <title>Genome sequences of five Lactobacillus pentosus strains isolated from brines of traditionally fermented spanish-style green table olives and differences between them.</title>
        <authorList>
            <person name="Jimenez Diaz R."/>
        </authorList>
    </citation>
    <scope>NUCLEOTIDE SEQUENCE [LARGE SCALE GENOMIC DNA]</scope>
    <source>
        <strain evidence="3 4">IG8</strain>
    </source>
</reference>
<dbReference type="Proteomes" id="UP000281061">
    <property type="component" value="Unassembled WGS sequence"/>
</dbReference>
<organism evidence="2 5">
    <name type="scientific">Lactiplantibacillus pentosus</name>
    <name type="common">Lactobacillus pentosus</name>
    <dbReference type="NCBI Taxonomy" id="1589"/>
    <lineage>
        <taxon>Bacteria</taxon>
        <taxon>Bacillati</taxon>
        <taxon>Bacillota</taxon>
        <taxon>Bacilli</taxon>
        <taxon>Lactobacillales</taxon>
        <taxon>Lactobacillaceae</taxon>
        <taxon>Lactiplantibacillus</taxon>
    </lineage>
</organism>
<name>A0A2K9I250_LACPE</name>
<feature type="region of interest" description="Disordered" evidence="1">
    <location>
        <begin position="1"/>
        <end position="21"/>
    </location>
</feature>
<dbReference type="EMBL" id="RDCL01000049">
    <property type="protein sequence ID" value="RMW55684.1"/>
    <property type="molecule type" value="Genomic_DNA"/>
</dbReference>
<proteinExistence type="predicted"/>
<dbReference type="AlphaFoldDB" id="A0A2K9I250"/>
<evidence type="ECO:0000313" key="4">
    <source>
        <dbReference type="Proteomes" id="UP000281061"/>
    </source>
</evidence>
<comment type="caution">
    <text evidence="2">The sequence shown here is derived from an EMBL/GenBank/DDBJ whole genome shotgun (WGS) entry which is preliminary data.</text>
</comment>
<sequence>MSESRPTTSEAAQPNPAGLFNDTSEYADIITTPRPVSKHHLPMPQSDRAAQFAPFAALTGYNELIEKRAKIYAHKHYPTAAAKQAVTEQLQQLAAMPELPVVVLDYFNDDVGYYQSVTSQLLKLDWQRARIYLETPHSVPMANIRSVSIAAQ</sequence>
<dbReference type="KEGG" id="lpg:BB562_02770"/>
<dbReference type="RefSeq" id="WP_101872885.1">
    <property type="nucleotide sequence ID" value="NZ_CP016491.1"/>
</dbReference>
<dbReference type="EMBL" id="JAVLAO010000001">
    <property type="protein sequence ID" value="MDT7037965.1"/>
    <property type="molecule type" value="Genomic_DNA"/>
</dbReference>
<reference evidence="2" key="2">
    <citation type="submission" date="2023-08" db="EMBL/GenBank/DDBJ databases">
        <authorList>
            <person name="Page C.A."/>
            <person name="Perez-Diaz I.M."/>
        </authorList>
    </citation>
    <scope>NUCLEOTIDE SEQUENCE</scope>
    <source>
        <strain evidence="2">1.8.9</strain>
    </source>
</reference>
<protein>
    <submittedName>
        <fullName evidence="2">Uncharacterized protein</fullName>
    </submittedName>
</protein>
<feature type="compositionally biased region" description="Polar residues" evidence="1">
    <location>
        <begin position="1"/>
        <end position="12"/>
    </location>
</feature>
<evidence type="ECO:0000256" key="1">
    <source>
        <dbReference type="SAM" id="MobiDB-lite"/>
    </source>
</evidence>
<evidence type="ECO:0000313" key="2">
    <source>
        <dbReference type="EMBL" id="MDT7037965.1"/>
    </source>
</evidence>
<evidence type="ECO:0000313" key="3">
    <source>
        <dbReference type="EMBL" id="RMW55684.1"/>
    </source>
</evidence>
<accession>A0A2K9I250</accession>